<accession>A0A3G3IGZ7</accession>
<name>A0A3G3IGZ7_9ARCH</name>
<dbReference type="Pfam" id="PF22263">
    <property type="entry name" value="DUF6951"/>
    <property type="match status" value="1"/>
</dbReference>
<dbReference type="InterPro" id="IPR054227">
    <property type="entry name" value="DUF6951"/>
</dbReference>
<evidence type="ECO:0000313" key="2">
    <source>
        <dbReference type="Proteomes" id="UP000273278"/>
    </source>
</evidence>
<dbReference type="OMA" id="DCPNYQK"/>
<gene>
    <name evidence="1" type="ORF">BKD89_04720</name>
</gene>
<proteinExistence type="predicted"/>
<organism evidence="1 2">
    <name type="scientific">Methanomethylophilus alvi</name>
    <dbReference type="NCBI Taxonomy" id="1291540"/>
    <lineage>
        <taxon>Archaea</taxon>
        <taxon>Methanobacteriati</taxon>
        <taxon>Thermoplasmatota</taxon>
        <taxon>Thermoplasmata</taxon>
        <taxon>Methanomassiliicoccales</taxon>
        <taxon>Methanomethylophilaceae</taxon>
        <taxon>Methanomethylophilus</taxon>
    </lineage>
</organism>
<sequence>MSECKVTVDPGVCKLGTVIVAKPSEDMMSVVFEVETSCPNIRKMADKVGAVNAYEAMGMKMCENPVYVAANECCPHAACPVPCAFIKAMEVAADLGLKKDVSFKIE</sequence>
<reference evidence="1 2" key="1">
    <citation type="submission" date="2016-10" db="EMBL/GenBank/DDBJ databases">
        <title>Complete genome of the TMA-utilizing, human hosted archaeon Methanomethylophilus alvus Gen. nov, sp. nov., strain Mx-05, derived from a pure culture.</title>
        <authorList>
            <person name="Brugere J.-F."/>
            <person name="Ben Hania W."/>
            <person name="Chaudhary P.P."/>
            <person name="Gaci N."/>
            <person name="Borrel G."/>
            <person name="Cao Van Tuat L."/>
            <person name="Fardeau M.-L."/>
            <person name="Harris H.M.B."/>
            <person name="O'Toole P.W."/>
            <person name="Ollivier B."/>
        </authorList>
    </citation>
    <scope>NUCLEOTIDE SEQUENCE [LARGE SCALE GENOMIC DNA]</scope>
    <source>
        <strain evidence="1 2">Mx-05</strain>
    </source>
</reference>
<dbReference type="Proteomes" id="UP000273278">
    <property type="component" value="Chromosome"/>
</dbReference>
<evidence type="ECO:0000313" key="1">
    <source>
        <dbReference type="EMBL" id="AYQ55106.1"/>
    </source>
</evidence>
<protein>
    <submittedName>
        <fullName evidence="1">Uncharacterized protein</fullName>
    </submittedName>
</protein>
<dbReference type="EMBL" id="CP017686">
    <property type="protein sequence ID" value="AYQ55106.1"/>
    <property type="molecule type" value="Genomic_DNA"/>
</dbReference>
<dbReference type="AlphaFoldDB" id="A0A3G3IGZ7"/>
<dbReference type="RefSeq" id="WP_015504846.1">
    <property type="nucleotide sequence ID" value="NZ_CAYARL010000003.1"/>
</dbReference>
<dbReference type="GeneID" id="41321744"/>